<gene>
    <name evidence="2" type="ORF">GCM10007906_42650</name>
</gene>
<feature type="transmembrane region" description="Helical" evidence="1">
    <location>
        <begin position="34"/>
        <end position="53"/>
    </location>
</feature>
<proteinExistence type="predicted"/>
<accession>A0ABQ5YAK5</accession>
<keyword evidence="1" id="KW-1133">Transmembrane helix</keyword>
<dbReference type="EMBL" id="BSOE01000058">
    <property type="protein sequence ID" value="GLR06677.1"/>
    <property type="molecule type" value="Genomic_DNA"/>
</dbReference>
<protein>
    <submittedName>
        <fullName evidence="2">Uncharacterized protein</fullName>
    </submittedName>
</protein>
<dbReference type="Proteomes" id="UP001156669">
    <property type="component" value="Unassembled WGS sequence"/>
</dbReference>
<evidence type="ECO:0000313" key="2">
    <source>
        <dbReference type="EMBL" id="GLR06677.1"/>
    </source>
</evidence>
<keyword evidence="3" id="KW-1185">Reference proteome</keyword>
<name>A0ABQ5YAK5_9VIBR</name>
<sequence length="203" mass="22960">MAKKFFIGFVLLIGYFLIPFLLVNIGKDWLSESILIGIAVVSAVGFFPFFFFISRKVFVFKALHGNAIDEGELVGKITQIKVKDCSFTVEQHADALVLTSPYMDADFISAFQAKKIKETYYMKLWFDESKHLVRFKDHLVSSKSVVGADGCSFEVSGNSGYVSSQIYLLDSELNLVKFSNSQLHKELIKVVTENGWDLRLKMI</sequence>
<keyword evidence="1" id="KW-0472">Membrane</keyword>
<organism evidence="2 3">
    <name type="scientific">Vibrio hyugaensis</name>
    <dbReference type="NCBI Taxonomy" id="1534743"/>
    <lineage>
        <taxon>Bacteria</taxon>
        <taxon>Pseudomonadati</taxon>
        <taxon>Pseudomonadota</taxon>
        <taxon>Gammaproteobacteria</taxon>
        <taxon>Vibrionales</taxon>
        <taxon>Vibrionaceae</taxon>
        <taxon>Vibrio</taxon>
    </lineage>
</organism>
<feature type="transmembrane region" description="Helical" evidence="1">
    <location>
        <begin position="5"/>
        <end position="22"/>
    </location>
</feature>
<comment type="caution">
    <text evidence="2">The sequence shown here is derived from an EMBL/GenBank/DDBJ whole genome shotgun (WGS) entry which is preliminary data.</text>
</comment>
<keyword evidence="1" id="KW-0812">Transmembrane</keyword>
<evidence type="ECO:0000256" key="1">
    <source>
        <dbReference type="SAM" id="Phobius"/>
    </source>
</evidence>
<dbReference type="RefSeq" id="WP_045396765.1">
    <property type="nucleotide sequence ID" value="NZ_BBLD01000008.1"/>
</dbReference>
<reference evidence="3" key="1">
    <citation type="journal article" date="2019" name="Int. J. Syst. Evol. Microbiol.">
        <title>The Global Catalogue of Microorganisms (GCM) 10K type strain sequencing project: providing services to taxonomists for standard genome sequencing and annotation.</title>
        <authorList>
            <consortium name="The Broad Institute Genomics Platform"/>
            <consortium name="The Broad Institute Genome Sequencing Center for Infectious Disease"/>
            <person name="Wu L."/>
            <person name="Ma J."/>
        </authorList>
    </citation>
    <scope>NUCLEOTIDE SEQUENCE [LARGE SCALE GENOMIC DNA]</scope>
    <source>
        <strain evidence="3">NBRC 110633</strain>
    </source>
</reference>
<evidence type="ECO:0000313" key="3">
    <source>
        <dbReference type="Proteomes" id="UP001156669"/>
    </source>
</evidence>